<dbReference type="STRING" id="48698.ENSPFOP00000013689"/>
<name>A0A087Y6N6_POEFO</name>
<reference evidence="4" key="1">
    <citation type="submission" date="2013-10" db="EMBL/GenBank/DDBJ databases">
        <authorList>
            <person name="Schartl M."/>
            <person name="Warren W."/>
        </authorList>
    </citation>
    <scope>NUCLEOTIDE SEQUENCE [LARGE SCALE GENOMIC DNA]</scope>
    <source>
        <strain evidence="4">female</strain>
    </source>
</reference>
<evidence type="ECO:0000259" key="2">
    <source>
        <dbReference type="Pfam" id="PF11510"/>
    </source>
</evidence>
<evidence type="ECO:0000313" key="3">
    <source>
        <dbReference type="Ensembl" id="ENSPFOP00000013689.1"/>
    </source>
</evidence>
<feature type="region of interest" description="Disordered" evidence="1">
    <location>
        <begin position="242"/>
        <end position="270"/>
    </location>
</feature>
<dbReference type="OrthoDB" id="2449818at2759"/>
<sequence>MAGRRHFCGQGLSIQSTACVDTSTLLGRFDGQSRLLLTTLMSGVSGAKAALTVFQRQQRANSESTLTNFILTLCRDEITSSAEALTLSVKPLVCLFPPVFKQNLLIFLYLVNSAFPGPTVLLLLRCLAQDSSPSPWVRALGRLLERKLEMNFKDPLYSEQCRQKLKQLPENLGGSSEAGGWAECFNSQTEESESYCGRDLLEHGTQRKRRASFDAHVDADGEEAVQESKRLKMDNMHVDEPVDAEDEGVRMDTQGGSASAAETPADRPHDGLPEHIRGSVLHMKELLESQAEWDQSATDVFKVLNECNPTQVEVLCETLNFPILPEHTLPKLCNSILSLSPDLSYSTAASLIRSILLQKVSSLSEPASRCLVTAVTSLCSRYPRPMCRAVIEPVLEDRNIGPPQTELLNRLIESCLDSHYRLLMLQMTFRIPWSEAVLSIIHSLLDSKLLLNEEVFTQLTEQLISQGPHFTKSVKFAKMMLTVLTKHSSHVTAAQKHSLASCLNSNETFLKKSLQASLKRIPDA</sequence>
<dbReference type="InterPro" id="IPR021025">
    <property type="entry name" value="Fanconi_anaemia_gr_E_prot_C"/>
</dbReference>
<reference evidence="3" key="2">
    <citation type="submission" date="2025-08" db="UniProtKB">
        <authorList>
            <consortium name="Ensembl"/>
        </authorList>
    </citation>
    <scope>IDENTIFICATION</scope>
</reference>
<proteinExistence type="predicted"/>
<dbReference type="eggNOG" id="ENOG502QQV6">
    <property type="taxonomic scope" value="Eukaryota"/>
</dbReference>
<dbReference type="Ensembl" id="ENSPFOT00000013708.1">
    <property type="protein sequence ID" value="ENSPFOP00000013689.1"/>
    <property type="gene ID" value="ENSPFOG00000013659.1"/>
</dbReference>
<dbReference type="Gene3D" id="1.25.40.480">
    <property type="match status" value="1"/>
</dbReference>
<dbReference type="CTD" id="2178"/>
<dbReference type="CDD" id="cd07439">
    <property type="entry name" value="FANCE_c-term"/>
    <property type="match status" value="1"/>
</dbReference>
<evidence type="ECO:0000256" key="1">
    <source>
        <dbReference type="SAM" id="MobiDB-lite"/>
    </source>
</evidence>
<dbReference type="RefSeq" id="XP_007556774.1">
    <property type="nucleotide sequence ID" value="XM_007556712.2"/>
</dbReference>
<organism evidence="3 4">
    <name type="scientific">Poecilia formosa</name>
    <name type="common">Amazon molly</name>
    <name type="synonym">Limia formosa</name>
    <dbReference type="NCBI Taxonomy" id="48698"/>
    <lineage>
        <taxon>Eukaryota</taxon>
        <taxon>Metazoa</taxon>
        <taxon>Chordata</taxon>
        <taxon>Craniata</taxon>
        <taxon>Vertebrata</taxon>
        <taxon>Euteleostomi</taxon>
        <taxon>Actinopterygii</taxon>
        <taxon>Neopterygii</taxon>
        <taxon>Teleostei</taxon>
        <taxon>Neoteleostei</taxon>
        <taxon>Acanthomorphata</taxon>
        <taxon>Ovalentaria</taxon>
        <taxon>Atherinomorphae</taxon>
        <taxon>Cyprinodontiformes</taxon>
        <taxon>Poeciliidae</taxon>
        <taxon>Poeciliinae</taxon>
        <taxon>Poecilia</taxon>
    </lineage>
</organism>
<dbReference type="GeneID" id="103141191"/>
<keyword evidence="4" id="KW-1185">Reference proteome</keyword>
<dbReference type="PANTHER" id="PTHR32094:SF5">
    <property type="entry name" value="FANCONI ANEMIA GROUP E PROTEIN"/>
    <property type="match status" value="1"/>
</dbReference>
<dbReference type="Proteomes" id="UP000028760">
    <property type="component" value="Unassembled WGS sequence"/>
</dbReference>
<protein>
    <submittedName>
        <fullName evidence="3">FA complementation group E</fullName>
    </submittedName>
</protein>
<dbReference type="OMA" id="YPRPMCH"/>
<dbReference type="EMBL" id="AYCK01006682">
    <property type="status" value="NOT_ANNOTATED_CDS"/>
    <property type="molecule type" value="Genomic_DNA"/>
</dbReference>
<evidence type="ECO:0000313" key="4">
    <source>
        <dbReference type="Proteomes" id="UP000028760"/>
    </source>
</evidence>
<dbReference type="GO" id="GO:0036297">
    <property type="term" value="P:interstrand cross-link repair"/>
    <property type="evidence" value="ECO:0007669"/>
    <property type="project" value="InterPro"/>
</dbReference>
<dbReference type="AlphaFoldDB" id="A0A087Y6N6"/>
<accession>A0A087Y6N6</accession>
<dbReference type="PANTHER" id="PTHR32094">
    <property type="entry name" value="FANCONI ANEMIA GROUP E PROTEIN"/>
    <property type="match status" value="1"/>
</dbReference>
<reference evidence="3" key="3">
    <citation type="submission" date="2025-09" db="UniProtKB">
        <authorList>
            <consortium name="Ensembl"/>
        </authorList>
    </citation>
    <scope>IDENTIFICATION</scope>
</reference>
<dbReference type="Pfam" id="PF11510">
    <property type="entry name" value="FA_FANCE"/>
    <property type="match status" value="1"/>
</dbReference>
<dbReference type="InterPro" id="IPR039685">
    <property type="entry name" value="FANCE"/>
</dbReference>
<dbReference type="GO" id="GO:0043240">
    <property type="term" value="C:Fanconi anaemia nuclear complex"/>
    <property type="evidence" value="ECO:0007669"/>
    <property type="project" value="InterPro"/>
</dbReference>
<feature type="domain" description="Fanconi Anaemia group E protein C-terminal" evidence="2">
    <location>
        <begin position="294"/>
        <end position="520"/>
    </location>
</feature>
<dbReference type="KEGG" id="pfor:103141191"/>
<dbReference type="GeneTree" id="ENSGT00390000000705"/>